<dbReference type="FunFam" id="1.20.1510.10:FF:000005">
    <property type="entry name" value="Putative Cation diffusion facilitator 1"/>
    <property type="match status" value="1"/>
</dbReference>
<dbReference type="InterPro" id="IPR058533">
    <property type="entry name" value="Cation_efflux_TM"/>
</dbReference>
<evidence type="ECO:0000256" key="6">
    <source>
        <dbReference type="SAM" id="Phobius"/>
    </source>
</evidence>
<evidence type="ECO:0000313" key="9">
    <source>
        <dbReference type="Proteomes" id="UP001378960"/>
    </source>
</evidence>
<evidence type="ECO:0000256" key="1">
    <source>
        <dbReference type="ARBA" id="ARBA00004141"/>
    </source>
</evidence>
<dbReference type="GO" id="GO:0008324">
    <property type="term" value="F:monoatomic cation transmembrane transporter activity"/>
    <property type="evidence" value="ECO:0007669"/>
    <property type="project" value="InterPro"/>
</dbReference>
<evidence type="ECO:0000256" key="5">
    <source>
        <dbReference type="ARBA" id="ARBA00023136"/>
    </source>
</evidence>
<feature type="transmembrane region" description="Helical" evidence="6">
    <location>
        <begin position="356"/>
        <end position="375"/>
    </location>
</feature>
<evidence type="ECO:0000256" key="4">
    <source>
        <dbReference type="ARBA" id="ARBA00022989"/>
    </source>
</evidence>
<feature type="transmembrane region" description="Helical" evidence="6">
    <location>
        <begin position="277"/>
        <end position="297"/>
    </location>
</feature>
<dbReference type="InterPro" id="IPR036837">
    <property type="entry name" value="Cation_efflux_CTD_sf"/>
</dbReference>
<evidence type="ECO:0000256" key="3">
    <source>
        <dbReference type="ARBA" id="ARBA00022692"/>
    </source>
</evidence>
<evidence type="ECO:0000259" key="7">
    <source>
        <dbReference type="Pfam" id="PF01545"/>
    </source>
</evidence>
<feature type="transmembrane region" description="Helical" evidence="6">
    <location>
        <begin position="246"/>
        <end position="271"/>
    </location>
</feature>
<protein>
    <recommendedName>
        <fullName evidence="7">Cation efflux protein transmembrane domain-containing protein</fullName>
    </recommendedName>
</protein>
<dbReference type="SUPFAM" id="SSF161111">
    <property type="entry name" value="Cation efflux protein transmembrane domain-like"/>
    <property type="match status" value="1"/>
</dbReference>
<keyword evidence="3 6" id="KW-0812">Transmembrane</keyword>
<name>A0AAV5R7C2_PICKL</name>
<dbReference type="NCBIfam" id="TIGR01297">
    <property type="entry name" value="CDF"/>
    <property type="match status" value="1"/>
</dbReference>
<dbReference type="EMBL" id="BTGB01000005">
    <property type="protein sequence ID" value="GMM47192.1"/>
    <property type="molecule type" value="Genomic_DNA"/>
</dbReference>
<organism evidence="8 9">
    <name type="scientific">Pichia kluyveri</name>
    <name type="common">Yeast</name>
    <dbReference type="NCBI Taxonomy" id="36015"/>
    <lineage>
        <taxon>Eukaryota</taxon>
        <taxon>Fungi</taxon>
        <taxon>Dikarya</taxon>
        <taxon>Ascomycota</taxon>
        <taxon>Saccharomycotina</taxon>
        <taxon>Pichiomycetes</taxon>
        <taxon>Pichiales</taxon>
        <taxon>Pichiaceae</taxon>
        <taxon>Pichia</taxon>
    </lineage>
</organism>
<dbReference type="Proteomes" id="UP001378960">
    <property type="component" value="Unassembled WGS sequence"/>
</dbReference>
<dbReference type="InterPro" id="IPR002524">
    <property type="entry name" value="Cation_efflux"/>
</dbReference>
<comment type="subcellular location">
    <subcellularLocation>
        <location evidence="1">Membrane</location>
        <topology evidence="1">Multi-pass membrane protein</topology>
    </subcellularLocation>
</comment>
<dbReference type="GO" id="GO:0030003">
    <property type="term" value="P:intracellular monoatomic cation homeostasis"/>
    <property type="evidence" value="ECO:0007669"/>
    <property type="project" value="UniProtKB-ARBA"/>
</dbReference>
<keyword evidence="4 6" id="KW-1133">Transmembrane helix</keyword>
<dbReference type="InterPro" id="IPR050291">
    <property type="entry name" value="CDF_Transporter"/>
</dbReference>
<keyword evidence="2" id="KW-0813">Transport</keyword>
<dbReference type="AlphaFoldDB" id="A0AAV5R7C2"/>
<comment type="caution">
    <text evidence="8">The sequence shown here is derived from an EMBL/GenBank/DDBJ whole genome shotgun (WGS) entry which is preliminary data.</text>
</comment>
<dbReference type="InterPro" id="IPR027469">
    <property type="entry name" value="Cation_efflux_TMD_sf"/>
</dbReference>
<dbReference type="Gene3D" id="3.30.70.1350">
    <property type="entry name" value="Cation efflux protein, cytoplasmic domain"/>
    <property type="match status" value="1"/>
</dbReference>
<dbReference type="PANTHER" id="PTHR43840:SF4">
    <property type="entry name" value="CDF DIVALENT METAL CATION TRANSPORTER (EUROFUNG)"/>
    <property type="match status" value="1"/>
</dbReference>
<feature type="domain" description="Cation efflux protein transmembrane" evidence="7">
    <location>
        <begin position="254"/>
        <end position="439"/>
    </location>
</feature>
<dbReference type="GO" id="GO:0016020">
    <property type="term" value="C:membrane"/>
    <property type="evidence" value="ECO:0007669"/>
    <property type="project" value="UniProtKB-SubCell"/>
</dbReference>
<evidence type="ECO:0000313" key="8">
    <source>
        <dbReference type="EMBL" id="GMM47192.1"/>
    </source>
</evidence>
<feature type="transmembrane region" description="Helical" evidence="6">
    <location>
        <begin position="318"/>
        <end position="336"/>
    </location>
</feature>
<reference evidence="8 9" key="1">
    <citation type="journal article" date="2023" name="Elife">
        <title>Identification of key yeast species and microbe-microbe interactions impacting larval growth of Drosophila in the wild.</title>
        <authorList>
            <person name="Mure A."/>
            <person name="Sugiura Y."/>
            <person name="Maeda R."/>
            <person name="Honda K."/>
            <person name="Sakurai N."/>
            <person name="Takahashi Y."/>
            <person name="Watada M."/>
            <person name="Katoh T."/>
            <person name="Gotoh A."/>
            <person name="Gotoh Y."/>
            <person name="Taniguchi I."/>
            <person name="Nakamura K."/>
            <person name="Hayashi T."/>
            <person name="Katayama T."/>
            <person name="Uemura T."/>
            <person name="Hattori Y."/>
        </authorList>
    </citation>
    <scope>NUCLEOTIDE SEQUENCE [LARGE SCALE GENOMIC DNA]</scope>
    <source>
        <strain evidence="8 9">PK-24</strain>
    </source>
</reference>
<dbReference type="Pfam" id="PF01545">
    <property type="entry name" value="Cation_efflux"/>
    <property type="match status" value="1"/>
</dbReference>
<keyword evidence="9" id="KW-1185">Reference proteome</keyword>
<evidence type="ECO:0000256" key="2">
    <source>
        <dbReference type="ARBA" id="ARBA00022448"/>
    </source>
</evidence>
<dbReference type="Gene3D" id="1.20.1510.10">
    <property type="entry name" value="Cation efflux protein transmembrane domain"/>
    <property type="match status" value="1"/>
</dbReference>
<gene>
    <name evidence="8" type="ORF">DAPK24_037670</name>
</gene>
<dbReference type="SUPFAM" id="SSF160240">
    <property type="entry name" value="Cation efflux protein cytoplasmic domain-like"/>
    <property type="match status" value="1"/>
</dbReference>
<dbReference type="GO" id="GO:0098771">
    <property type="term" value="P:inorganic ion homeostasis"/>
    <property type="evidence" value="ECO:0007669"/>
    <property type="project" value="UniProtKB-ARBA"/>
</dbReference>
<sequence>MSTEETPINAATPLYSAEVNETEPRRLNHKMTEEEIMPLIHRSKTFSNCAKAAGDITVPISVNNPLNYERRLSVFPNSDFGELYNRIDSLQALRPFRLIGKIGRLINWQKYYIDENKLDKIKNGEVKEFYEEQNEMINRYQDMDLLLDTGVQIEMIQNYADNTSSENNSEEENAHLIDEIIGPTSAIPSNTHANDETPLTVPKSIKMTHTSSSGTHRHINISAAPGNIDLEGAKILGSGDHGKSKIVIFAIYFNFALNFILLLGKFVVVYFSNSLSLIASLVDSSLDFLSTMIIFVANKFAMKKSSRFPVGRKQLEPIGVMIFSVIMILSFSQVLIESVKELFSKDNDHELAKLSNISIIIMVVTISSKLIAYFLCKHVKNSSIQALVEDAKTDIVFNVFSLIFPVIGLIFQIWWIDALGASLLCLYVMLQWITITFEHINHLSGSHASKEEYQQVLYLIVRFSDEISKIKNFRMYHIGDLINVEVDIVLKNIDMNLRDAHDLGESLQYAIETLPYVNRCFVHMDYRVRNYVGHLE</sequence>
<keyword evidence="5 6" id="KW-0472">Membrane</keyword>
<proteinExistence type="predicted"/>
<dbReference type="PANTHER" id="PTHR43840">
    <property type="entry name" value="MITOCHONDRIAL METAL TRANSPORTER 1-RELATED"/>
    <property type="match status" value="1"/>
</dbReference>
<feature type="transmembrane region" description="Helical" evidence="6">
    <location>
        <begin position="395"/>
        <end position="415"/>
    </location>
</feature>
<accession>A0AAV5R7C2</accession>